<evidence type="ECO:0000259" key="1">
    <source>
        <dbReference type="PROSITE" id="PS51733"/>
    </source>
</evidence>
<dbReference type="Proteomes" id="UP000002376">
    <property type="component" value="Chromosome"/>
</dbReference>
<dbReference type="PANTHER" id="PTHR43679">
    <property type="entry name" value="OCTANOYLTRANSFERASE LIPM-RELATED"/>
    <property type="match status" value="1"/>
</dbReference>
<gene>
    <name evidence="2" type="ordered locus">Tagg_0783</name>
</gene>
<reference evidence="2 3" key="1">
    <citation type="journal article" date="2010" name="Stand. Genomic Sci.">
        <title>Complete genome sequence of Thermosphaera aggregans type strain (M11TL).</title>
        <authorList>
            <person name="Spring S."/>
            <person name="Rachel R."/>
            <person name="Lapidus A."/>
            <person name="Davenport K."/>
            <person name="Tice H."/>
            <person name="Copeland A."/>
            <person name="Cheng J.F."/>
            <person name="Lucas S."/>
            <person name="Chen F."/>
            <person name="Nolan M."/>
            <person name="Bruce D."/>
            <person name="Goodwin L."/>
            <person name="Pitluck S."/>
            <person name="Ivanova N."/>
            <person name="Mavromatis K."/>
            <person name="Ovchinnikova G."/>
            <person name="Pati A."/>
            <person name="Chen A."/>
            <person name="Palaniappan K."/>
            <person name="Land M."/>
            <person name="Hauser L."/>
            <person name="Chang Y.J."/>
            <person name="Jeffries C.C."/>
            <person name="Brettin T."/>
            <person name="Detter J.C."/>
            <person name="Tapia R."/>
            <person name="Han C."/>
            <person name="Heimerl T."/>
            <person name="Weikl F."/>
            <person name="Brambilla E."/>
            <person name="Goker M."/>
            <person name="Bristow J."/>
            <person name="Eisen J.A."/>
            <person name="Markowitz V."/>
            <person name="Hugenholtz P."/>
            <person name="Kyrpides N.C."/>
            <person name="Klenk H.P."/>
        </authorList>
    </citation>
    <scope>NUCLEOTIDE SEQUENCE [LARGE SCALE GENOMIC DNA]</scope>
    <source>
        <strain evidence="3">DSM 11486 / M11TL</strain>
    </source>
</reference>
<dbReference type="PANTHER" id="PTHR43679:SF2">
    <property type="entry name" value="OCTANOYL-[GCVH]:PROTEIN N-OCTANOYLTRANSFERASE"/>
    <property type="match status" value="1"/>
</dbReference>
<keyword evidence="2" id="KW-0548">Nucleotidyltransferase</keyword>
<keyword evidence="2" id="KW-0436">Ligase</keyword>
<dbReference type="Gene3D" id="3.30.930.10">
    <property type="entry name" value="Bira Bifunctional Protein, Domain 2"/>
    <property type="match status" value="1"/>
</dbReference>
<dbReference type="EMBL" id="CP001939">
    <property type="protein sequence ID" value="ADG91056.1"/>
    <property type="molecule type" value="Genomic_DNA"/>
</dbReference>
<organism evidence="2 3">
    <name type="scientific">Thermosphaera aggregans (strain DSM 11486 / M11TL)</name>
    <dbReference type="NCBI Taxonomy" id="633148"/>
    <lineage>
        <taxon>Archaea</taxon>
        <taxon>Thermoproteota</taxon>
        <taxon>Thermoprotei</taxon>
        <taxon>Desulfurococcales</taxon>
        <taxon>Desulfurococcaceae</taxon>
        <taxon>Thermosphaera</taxon>
    </lineage>
</organism>
<dbReference type="AlphaFoldDB" id="D5U1Q6"/>
<dbReference type="PROSITE" id="PS51733">
    <property type="entry name" value="BPL_LPL_CATALYTIC"/>
    <property type="match status" value="1"/>
</dbReference>
<name>D5U1Q6_THEAM</name>
<evidence type="ECO:0000313" key="2">
    <source>
        <dbReference type="EMBL" id="ADG91056.1"/>
    </source>
</evidence>
<dbReference type="InterPro" id="IPR004143">
    <property type="entry name" value="BPL_LPL_catalytic"/>
</dbReference>
<dbReference type="GeneID" id="9165798"/>
<dbReference type="HOGENOM" id="CLU_022986_5_0_2"/>
<dbReference type="SUPFAM" id="SSF55681">
    <property type="entry name" value="Class II aaRS and biotin synthetases"/>
    <property type="match status" value="1"/>
</dbReference>
<dbReference type="InterPro" id="IPR050664">
    <property type="entry name" value="Octanoyltrans_LipM/LipL"/>
</dbReference>
<dbReference type="eggNOG" id="arCOG01939">
    <property type="taxonomic scope" value="Archaea"/>
</dbReference>
<dbReference type="STRING" id="633148.Tagg_0783"/>
<dbReference type="KEGG" id="tag:Tagg_0783"/>
<dbReference type="OrthoDB" id="43646at2157"/>
<keyword evidence="2" id="KW-0808">Transferase</keyword>
<dbReference type="GO" id="GO:0016779">
    <property type="term" value="F:nucleotidyltransferase activity"/>
    <property type="evidence" value="ECO:0007669"/>
    <property type="project" value="UniProtKB-KW"/>
</dbReference>
<reference key="3">
    <citation type="submission" date="2010-02" db="EMBL/GenBank/DDBJ databases">
        <title>Complete genome sequence of Thermosphaera aggregans type strain (M11TL).</title>
        <authorList>
            <consortium name="US DOE Joint Genome Institute (JGI-PGF)"/>
            <person name="Spring S."/>
            <person name="Lapidus A."/>
            <person name="Munk C."/>
            <person name="Schroeder M."/>
            <person name="Glavina Del Rio T."/>
            <person name="Tice H."/>
            <person name="Copeland A."/>
            <person name="Cheng J.-F."/>
            <person name="Lucas S."/>
            <person name="Chen F."/>
            <person name="Nolan M."/>
            <person name="Bruce D."/>
            <person name="Goodwin L."/>
            <person name="Pitluck S."/>
            <person name="Ivanova N."/>
            <person name="Mavromatis K."/>
            <person name="Ovchinnikova G."/>
            <person name="Pati A."/>
            <person name="Chen A."/>
            <person name="Palaniappan K."/>
            <person name="Land M."/>
            <person name="Hauser L."/>
            <person name="Chang Y.-J."/>
            <person name="Jeffries C.C."/>
            <person name="Brettin T."/>
            <person name="Detter J.C."/>
            <person name="Tapia R."/>
            <person name="Han C."/>
            <person name="Chain P."/>
            <person name="Heimerl T."/>
            <person name="Weik F."/>
            <person name="Goker M."/>
            <person name="Rachel R."/>
            <person name="Bristow J."/>
            <person name="Eisen J.A."/>
            <person name="Markowitz V."/>
            <person name="Hugenholtz P."/>
            <person name="Kyrpides N.C."/>
            <person name="Klenk H.-P."/>
        </authorList>
    </citation>
    <scope>NUCLEOTIDE SEQUENCE</scope>
    <source>
        <strain>DSM 11486</strain>
    </source>
</reference>
<feature type="domain" description="BPL/LPL catalytic" evidence="1">
    <location>
        <begin position="31"/>
        <end position="222"/>
    </location>
</feature>
<reference evidence="3" key="2">
    <citation type="journal article" date="2010" name="Stand. Genomic Sci.">
        <title>Complete genome sequence of Thermosphaera aggregans type strain (M11TLT).</title>
        <authorList>
            <person name="Spring S."/>
            <person name="Rachel R."/>
            <person name="Lapidus A."/>
            <person name="Davenport K."/>
            <person name="Tice H."/>
            <person name="Copeland A."/>
            <person name="Cheng J.-F."/>
            <person name="Lucas S."/>
            <person name="Chen F."/>
            <person name="Nolan M."/>
            <person name="Bruce D."/>
            <person name="Goodwin L."/>
            <person name="Pitluck S."/>
            <person name="Ivanova N."/>
            <person name="Mavromatis K."/>
            <person name="Ovchinnikova G."/>
            <person name="Pati A."/>
            <person name="Chen A."/>
            <person name="Palaniappan K."/>
            <person name="Land M."/>
            <person name="Hauser L."/>
            <person name="Chang Y.-J."/>
            <person name="Jeffries C.C."/>
            <person name="Brettin T."/>
            <person name="Detter J.C."/>
            <person name="Tapia R."/>
            <person name="Han C."/>
            <person name="Heimerl T."/>
            <person name="Weikl F."/>
            <person name="Brambilla E."/>
            <person name="Goker M."/>
            <person name="Bristow J."/>
            <person name="Eisen J.A."/>
            <person name="Markowitz V."/>
            <person name="Hugenholtz P."/>
            <person name="Kyrpides N.C."/>
            <person name="Klenk H.-P."/>
        </authorList>
    </citation>
    <scope>NUCLEOTIDE SEQUENCE [LARGE SCALE GENOMIC DNA]</scope>
    <source>
        <strain evidence="3">DSM 11486 / M11TL</strain>
    </source>
</reference>
<accession>D5U1Q6</accession>
<dbReference type="Pfam" id="PF21948">
    <property type="entry name" value="LplA-B_cat"/>
    <property type="match status" value="1"/>
</dbReference>
<proteinExistence type="predicted"/>
<dbReference type="InterPro" id="IPR045864">
    <property type="entry name" value="aa-tRNA-synth_II/BPL/LPL"/>
</dbReference>
<dbReference type="GO" id="GO:0016874">
    <property type="term" value="F:ligase activity"/>
    <property type="evidence" value="ECO:0007669"/>
    <property type="project" value="UniProtKB-KW"/>
</dbReference>
<dbReference type="RefSeq" id="WP_013129649.1">
    <property type="nucleotide sequence ID" value="NC_014160.1"/>
</dbReference>
<protein>
    <submittedName>
        <fullName evidence="2">Lipoate--protein ligase</fullName>
        <ecNumber evidence="2">2.7.7.63</ecNumber>
    </submittedName>
</protein>
<evidence type="ECO:0000313" key="3">
    <source>
        <dbReference type="Proteomes" id="UP000002376"/>
    </source>
</evidence>
<dbReference type="CDD" id="cd16443">
    <property type="entry name" value="LplA"/>
    <property type="match status" value="1"/>
</dbReference>
<dbReference type="EC" id="2.7.7.63" evidence="2"/>
<sequence length="251" mass="28206">MRLRAILDLGGRDVHWQMAIDEALLVLRREGLIPDTLRIYRFKPSAVTIGYFQRVRDSVNLGFLEEAGIPFTRRITGGGSVFHDENGELTYSVVLPIKGDLTDVQESYRIICDGLVKALEKLGVKAEFAPVNDILVQGRKISGSAQTRRAGYLLQHGTLMYATNLDLLEKTLAAPREKLESKGVRSIRERVVTLEQVIGRVSLEELAEALFQGFAKSLNAEVYVDELSERELEAASKLVDKYRDPGWVFKR</sequence>
<keyword evidence="3" id="KW-1185">Reference proteome</keyword>